<dbReference type="GO" id="GO:0003700">
    <property type="term" value="F:DNA-binding transcription factor activity"/>
    <property type="evidence" value="ECO:0007669"/>
    <property type="project" value="InterPro"/>
</dbReference>
<reference evidence="5 6" key="1">
    <citation type="submission" date="2012-12" db="EMBL/GenBank/DDBJ databases">
        <title>Whole genome shotgun sequence of Gordonia hirsuta NBRC 16056.</title>
        <authorList>
            <person name="Isaki-Nakamura S."/>
            <person name="Hosoyama A."/>
            <person name="Tsuchikane K."/>
            <person name="Katsumata H."/>
            <person name="Baba S."/>
            <person name="Yamazaki S."/>
            <person name="Fujita N."/>
        </authorList>
    </citation>
    <scope>NUCLEOTIDE SEQUENCE [LARGE SCALE GENOMIC DNA]</scope>
    <source>
        <strain evidence="5 6">NBRC 16056</strain>
    </source>
</reference>
<dbReference type="Pfam" id="PF12625">
    <property type="entry name" value="Arabinose_bd"/>
    <property type="match status" value="1"/>
</dbReference>
<keyword evidence="1" id="KW-0805">Transcription regulation</keyword>
<accession>L7LET1</accession>
<dbReference type="PANTHER" id="PTHR47894">
    <property type="entry name" value="HTH-TYPE TRANSCRIPTIONAL REGULATOR GADX"/>
    <property type="match status" value="1"/>
</dbReference>
<evidence type="ECO:0000313" key="6">
    <source>
        <dbReference type="Proteomes" id="UP000053405"/>
    </source>
</evidence>
<keyword evidence="3" id="KW-0804">Transcription</keyword>
<evidence type="ECO:0000313" key="5">
    <source>
        <dbReference type="EMBL" id="GAC58577.1"/>
    </source>
</evidence>
<dbReference type="Pfam" id="PF12833">
    <property type="entry name" value="HTH_18"/>
    <property type="match status" value="1"/>
</dbReference>
<keyword evidence="6" id="KW-1185">Reference proteome</keyword>
<dbReference type="PROSITE" id="PS01124">
    <property type="entry name" value="HTH_ARAC_FAMILY_2"/>
    <property type="match status" value="1"/>
</dbReference>
<sequence length="330" mass="36172">MTNLPELITAHGGDPEIYLRGAGIDLRSVGDYNRYIRYSALAKTLGTAAEELGLADLGLRLSRRQNLEMLGPIAALARNADSVEAGLLGVIKYLHTYSPAIRSHLRVGARLSSFEFEIVLPRVPYRAQMVELSLGVISGMFELMTDAGFRASRIAFQHAQISSADTYLDCFQAPVEFDAEADALVFPTGLLSRAIPGKDGLAYALATRYLGEQHRYPSVDKHVVELIGKLLPVGQATLVDIAGVLLMHPRALQRQLAEAGTTFEGLLDERRVALARELLAVPDLPLSVVATRLGYSEQSSLTRSCRRWFGVTPLAVRRELGRQESHPRPL</sequence>
<dbReference type="InterPro" id="IPR009057">
    <property type="entry name" value="Homeodomain-like_sf"/>
</dbReference>
<keyword evidence="2" id="KW-0238">DNA-binding</keyword>
<dbReference type="InterPro" id="IPR032687">
    <property type="entry name" value="AraC-type_N"/>
</dbReference>
<dbReference type="Proteomes" id="UP000053405">
    <property type="component" value="Unassembled WGS sequence"/>
</dbReference>
<feature type="domain" description="HTH araC/xylS-type" evidence="4">
    <location>
        <begin position="221"/>
        <end position="319"/>
    </location>
</feature>
<dbReference type="SMART" id="SM00342">
    <property type="entry name" value="HTH_ARAC"/>
    <property type="match status" value="1"/>
</dbReference>
<gene>
    <name evidence="5" type="ORF">GOHSU_43_00210</name>
</gene>
<dbReference type="PANTHER" id="PTHR47894:SF4">
    <property type="entry name" value="HTH-TYPE TRANSCRIPTIONAL REGULATOR GADX"/>
    <property type="match status" value="1"/>
</dbReference>
<name>L7LET1_9ACTN</name>
<protein>
    <submittedName>
        <fullName evidence="5">Putative AraC family transcriptional regulator</fullName>
    </submittedName>
</protein>
<evidence type="ECO:0000259" key="4">
    <source>
        <dbReference type="PROSITE" id="PS01124"/>
    </source>
</evidence>
<dbReference type="Gene3D" id="1.10.10.60">
    <property type="entry name" value="Homeodomain-like"/>
    <property type="match status" value="1"/>
</dbReference>
<dbReference type="AlphaFoldDB" id="L7LET1"/>
<proteinExistence type="predicted"/>
<dbReference type="EMBL" id="BANT01000043">
    <property type="protein sequence ID" value="GAC58577.1"/>
    <property type="molecule type" value="Genomic_DNA"/>
</dbReference>
<dbReference type="SUPFAM" id="SSF46689">
    <property type="entry name" value="Homeodomain-like"/>
    <property type="match status" value="1"/>
</dbReference>
<evidence type="ECO:0000256" key="2">
    <source>
        <dbReference type="ARBA" id="ARBA00023125"/>
    </source>
</evidence>
<comment type="caution">
    <text evidence="5">The sequence shown here is derived from an EMBL/GenBank/DDBJ whole genome shotgun (WGS) entry which is preliminary data.</text>
</comment>
<evidence type="ECO:0000256" key="3">
    <source>
        <dbReference type="ARBA" id="ARBA00023163"/>
    </source>
</evidence>
<dbReference type="STRING" id="1121927.GOHSU_43_00210"/>
<dbReference type="eggNOG" id="COG2207">
    <property type="taxonomic scope" value="Bacteria"/>
</dbReference>
<dbReference type="GO" id="GO:0000976">
    <property type="term" value="F:transcription cis-regulatory region binding"/>
    <property type="evidence" value="ECO:0007669"/>
    <property type="project" value="TreeGrafter"/>
</dbReference>
<evidence type="ECO:0000256" key="1">
    <source>
        <dbReference type="ARBA" id="ARBA00023015"/>
    </source>
</evidence>
<dbReference type="InterPro" id="IPR018060">
    <property type="entry name" value="HTH_AraC"/>
</dbReference>
<dbReference type="GO" id="GO:0005829">
    <property type="term" value="C:cytosol"/>
    <property type="evidence" value="ECO:0007669"/>
    <property type="project" value="TreeGrafter"/>
</dbReference>
<organism evidence="5 6">
    <name type="scientific">Gordonia hirsuta DSM 44140 = NBRC 16056</name>
    <dbReference type="NCBI Taxonomy" id="1121927"/>
    <lineage>
        <taxon>Bacteria</taxon>
        <taxon>Bacillati</taxon>
        <taxon>Actinomycetota</taxon>
        <taxon>Actinomycetes</taxon>
        <taxon>Mycobacteriales</taxon>
        <taxon>Gordoniaceae</taxon>
        <taxon>Gordonia</taxon>
    </lineage>
</organism>